<dbReference type="SMART" id="SM00507">
    <property type="entry name" value="HNHc"/>
    <property type="match status" value="1"/>
</dbReference>
<keyword evidence="4" id="KW-0378">Hydrolase</keyword>
<dbReference type="InterPro" id="IPR002711">
    <property type="entry name" value="HNH"/>
</dbReference>
<dbReference type="RefSeq" id="WP_105942664.1">
    <property type="nucleotide sequence ID" value="NZ_CP027433.1"/>
</dbReference>
<organism evidence="4 5">
    <name type="scientific">Gordonia iterans</name>
    <dbReference type="NCBI Taxonomy" id="1004901"/>
    <lineage>
        <taxon>Bacteria</taxon>
        <taxon>Bacillati</taxon>
        <taxon>Actinomycetota</taxon>
        <taxon>Actinomycetes</taxon>
        <taxon>Mycobacteriales</taxon>
        <taxon>Gordoniaceae</taxon>
        <taxon>Gordonia</taxon>
    </lineage>
</organism>
<dbReference type="OrthoDB" id="4379271at2"/>
<dbReference type="InterPro" id="IPR003870">
    <property type="entry name" value="DUF222"/>
</dbReference>
<dbReference type="AlphaFoldDB" id="A0A2S0KH37"/>
<dbReference type="Pfam" id="PF01844">
    <property type="entry name" value="HNH"/>
    <property type="match status" value="1"/>
</dbReference>
<accession>A0A2S0KH37</accession>
<protein>
    <submittedName>
        <fullName evidence="4">HNH endonuclease</fullName>
    </submittedName>
</protein>
<dbReference type="GO" id="GO:0003676">
    <property type="term" value="F:nucleic acid binding"/>
    <property type="evidence" value="ECO:0007669"/>
    <property type="project" value="InterPro"/>
</dbReference>
<dbReference type="Proteomes" id="UP000239814">
    <property type="component" value="Chromosome"/>
</dbReference>
<reference evidence="4 5" key="1">
    <citation type="submission" date="2018-03" db="EMBL/GenBank/DDBJ databases">
        <title>Characteristics and genome of n-alkane degrading marine bacteria Gordonia iterans isolated from crude oil contaminated in Tae-an, South Korea.</title>
        <authorList>
            <person name="Lee S.-S."/>
            <person name="Kim H."/>
        </authorList>
    </citation>
    <scope>NUCLEOTIDE SEQUENCE [LARGE SCALE GENOMIC DNA]</scope>
    <source>
        <strain evidence="4 5">Co17</strain>
    </source>
</reference>
<keyword evidence="4" id="KW-0540">Nuclease</keyword>
<evidence type="ECO:0000259" key="3">
    <source>
        <dbReference type="SMART" id="SM00507"/>
    </source>
</evidence>
<comment type="similarity">
    <text evidence="1">Belongs to the Rv1128c/1148c/1588c/1702c/1945/3466 family.</text>
</comment>
<feature type="region of interest" description="Disordered" evidence="2">
    <location>
        <begin position="222"/>
        <end position="244"/>
    </location>
</feature>
<keyword evidence="4" id="KW-0255">Endonuclease</keyword>
<dbReference type="CDD" id="cd00085">
    <property type="entry name" value="HNHc"/>
    <property type="match status" value="1"/>
</dbReference>
<dbReference type="GO" id="GO:0008270">
    <property type="term" value="F:zinc ion binding"/>
    <property type="evidence" value="ECO:0007669"/>
    <property type="project" value="InterPro"/>
</dbReference>
<dbReference type="Gene3D" id="1.10.30.50">
    <property type="match status" value="1"/>
</dbReference>
<keyword evidence="5" id="KW-1185">Reference proteome</keyword>
<dbReference type="Pfam" id="PF02720">
    <property type="entry name" value="DUF222"/>
    <property type="match status" value="1"/>
</dbReference>
<evidence type="ECO:0000256" key="1">
    <source>
        <dbReference type="ARBA" id="ARBA00023450"/>
    </source>
</evidence>
<sequence>MDATTLADFTDLLIDDLTVGRLGTLLDQLRPALDDDAVVALMVGAVRLRNVADYLIAQTVVAAERLAIPARRHLKKSSDLLAALGVAPAAAYRAARVGHASAALPTVARDLREGALSIEHADAIVKGVGHIGKRIDLDDDQRAAVVTKLTVQTTPAAIDTRARAIAIELAPAPEGAAADYIPPAENHALNDMTLHQNDEGRVVGEFDLDVLSGEELHAALDPLCKPVPLPDGSPDPRSASRRRGEALGQIVRTYLAGAQRPSSGGVLPHVTLLRPAGVWLSASVHTGSPVSADPVADVTGNDVDVLGFTGPVTAATADLVGCDAVLTDIHIDQNGAPLDVGRTARLFPPKLRHALNARDHGCAFPGCGRPAQWCDAHHIVHWSKGGTTCVDNGVLLCRMHHTVVHHEGWEVFLGRDRHPWFLPPIDPEHPNRHREPICSHARRTLTNLPRAC</sequence>
<evidence type="ECO:0000313" key="5">
    <source>
        <dbReference type="Proteomes" id="UP000239814"/>
    </source>
</evidence>
<dbReference type="InterPro" id="IPR003615">
    <property type="entry name" value="HNH_nuc"/>
</dbReference>
<dbReference type="EMBL" id="CP027433">
    <property type="protein sequence ID" value="AVM00951.1"/>
    <property type="molecule type" value="Genomic_DNA"/>
</dbReference>
<evidence type="ECO:0000313" key="4">
    <source>
        <dbReference type="EMBL" id="AVM00951.1"/>
    </source>
</evidence>
<gene>
    <name evidence="4" type="ORF">C6V83_12480</name>
</gene>
<proteinExistence type="inferred from homology"/>
<dbReference type="GO" id="GO:0004519">
    <property type="term" value="F:endonuclease activity"/>
    <property type="evidence" value="ECO:0007669"/>
    <property type="project" value="UniProtKB-KW"/>
</dbReference>
<dbReference type="KEGG" id="git:C6V83_12480"/>
<evidence type="ECO:0000256" key="2">
    <source>
        <dbReference type="SAM" id="MobiDB-lite"/>
    </source>
</evidence>
<name>A0A2S0KH37_9ACTN</name>
<feature type="domain" description="HNH nuclease" evidence="3">
    <location>
        <begin position="350"/>
        <end position="402"/>
    </location>
</feature>